<evidence type="ECO:0000256" key="1">
    <source>
        <dbReference type="SAM" id="Phobius"/>
    </source>
</evidence>
<dbReference type="Pfam" id="PF13301">
    <property type="entry name" value="DUF4079"/>
    <property type="match status" value="1"/>
</dbReference>
<gene>
    <name evidence="2" type="ORF">I4641_07650</name>
</gene>
<feature type="transmembrane region" description="Helical" evidence="1">
    <location>
        <begin position="116"/>
        <end position="134"/>
    </location>
</feature>
<sequence length="144" mass="16041">MNLPSFLWLWKIAAWAMGGTIAFYLLLLFSGAWMFYGRAARIGRPPWLVNAHYIGGIIIVFLVLLLLAIGVVGTVGYYGSLGHSPHLWSGLFVVLLISLSAWSANQIDSRNSWARSLHVTLNAILFVGLAYVSWTGWEVVQKYL</sequence>
<dbReference type="InterPro" id="IPR025067">
    <property type="entry name" value="DUF4079"/>
</dbReference>
<feature type="transmembrane region" description="Helical" evidence="1">
    <location>
        <begin position="85"/>
        <end position="104"/>
    </location>
</feature>
<evidence type="ECO:0000313" key="2">
    <source>
        <dbReference type="EMBL" id="MCC0176850.1"/>
    </source>
</evidence>
<name>A0A964BP59_9CYAN</name>
<proteinExistence type="predicted"/>
<dbReference type="RefSeq" id="WP_229639886.1">
    <property type="nucleotide sequence ID" value="NZ_JADWDC010000013.1"/>
</dbReference>
<keyword evidence="3" id="KW-1185">Reference proteome</keyword>
<reference evidence="2" key="1">
    <citation type="journal article" date="2021" name="Antonie Van Leeuwenhoek">
        <title>Draft genome and description of Waterburya agarophytonicola gen. nov. sp. nov. (Pleurocapsales, Cyanobacteria): a seaweed symbiont.</title>
        <authorList>
            <person name="Bonthond G."/>
            <person name="Shalygin S."/>
            <person name="Bayer T."/>
            <person name="Weinberger F."/>
        </authorList>
    </citation>
    <scope>NUCLEOTIDE SEQUENCE</scope>
    <source>
        <strain evidence="2">KI4</strain>
    </source>
</reference>
<organism evidence="2 3">
    <name type="scientific">Waterburya agarophytonicola KI4</name>
    <dbReference type="NCBI Taxonomy" id="2874699"/>
    <lineage>
        <taxon>Bacteria</taxon>
        <taxon>Bacillati</taxon>
        <taxon>Cyanobacteriota</taxon>
        <taxon>Cyanophyceae</taxon>
        <taxon>Pleurocapsales</taxon>
        <taxon>Hyellaceae</taxon>
        <taxon>Waterburya</taxon>
        <taxon>Waterburya agarophytonicola</taxon>
    </lineage>
</organism>
<dbReference type="AlphaFoldDB" id="A0A964BP59"/>
<protein>
    <submittedName>
        <fullName evidence="2">DUF4079 domain-containing protein</fullName>
    </submittedName>
</protein>
<accession>A0A964BP59</accession>
<evidence type="ECO:0000313" key="3">
    <source>
        <dbReference type="Proteomes" id="UP000729733"/>
    </source>
</evidence>
<comment type="caution">
    <text evidence="2">The sequence shown here is derived from an EMBL/GenBank/DDBJ whole genome shotgun (WGS) entry which is preliminary data.</text>
</comment>
<dbReference type="Proteomes" id="UP000729733">
    <property type="component" value="Unassembled WGS sequence"/>
</dbReference>
<feature type="transmembrane region" description="Helical" evidence="1">
    <location>
        <begin position="57"/>
        <end position="79"/>
    </location>
</feature>
<dbReference type="EMBL" id="JADWDC010000013">
    <property type="protein sequence ID" value="MCC0176850.1"/>
    <property type="molecule type" value="Genomic_DNA"/>
</dbReference>
<keyword evidence="1" id="KW-0472">Membrane</keyword>
<keyword evidence="1" id="KW-1133">Transmembrane helix</keyword>
<feature type="transmembrane region" description="Helical" evidence="1">
    <location>
        <begin position="12"/>
        <end position="36"/>
    </location>
</feature>
<keyword evidence="1" id="KW-0812">Transmembrane</keyword>